<sequence length="452" mass="47861">MTQERQWHGQVHIAFRNALAVTVLVLTVAACTSTAPTKPGATTPASGSVAPGGNGALAGVTVPDAYTPLTVQPISRPTFPFPGSDSKYHLAFDVQITNATAVAASLTGVDVVDAYDPSKVLATFSGKQLVDPTCNYGDCNRLRLLTQEPAGDFSIPPQSSRALLLDFALDTLAQFPKAVMLRLHGMGVTNPGASAQPSPIDTLGAPFNISAGTPRVISPPLRGTNWVALNGCCDPGWPHRDAILPVNMKLNNSQRFAIDWKRADDQGEFYTGDKTTNESYVDYGSPVYAVADGIVTSTMDTIDANVPGILPASDPVLAAKLTVENIDGNHIIMDIGDGVYAMYAHFIKGSLLVKPGDKVKKGQQIASLGNTGNSNAPHLHFQLMNGPSLVEADALPYVLDSFGYQGQVAATSIWNADNYLSGTYFGPDRPPTAQSRTNQLPLLLAIVNFPQS</sequence>
<keyword evidence="3" id="KW-1185">Reference proteome</keyword>
<dbReference type="AlphaFoldDB" id="A0A0I9YPU2"/>
<dbReference type="RefSeq" id="WP_047314621.1">
    <property type="nucleotide sequence ID" value="NZ_LDPQ01000007.1"/>
</dbReference>
<dbReference type="PROSITE" id="PS51257">
    <property type="entry name" value="PROKAR_LIPOPROTEIN"/>
    <property type="match status" value="1"/>
</dbReference>
<dbReference type="InterPro" id="IPR016047">
    <property type="entry name" value="M23ase_b-sheet_dom"/>
</dbReference>
<evidence type="ECO:0000313" key="2">
    <source>
        <dbReference type="EMBL" id="KLO36318.1"/>
    </source>
</evidence>
<dbReference type="PANTHER" id="PTHR21666:SF270">
    <property type="entry name" value="MUREIN HYDROLASE ACTIVATOR ENVC"/>
    <property type="match status" value="1"/>
</dbReference>
<feature type="domain" description="M23ase beta-sheet core" evidence="1">
    <location>
        <begin position="282"/>
        <end position="386"/>
    </location>
</feature>
<dbReference type="PANTHER" id="PTHR21666">
    <property type="entry name" value="PEPTIDASE-RELATED"/>
    <property type="match status" value="1"/>
</dbReference>
<accession>A0A0I9YPU2</accession>
<evidence type="ECO:0000259" key="1">
    <source>
        <dbReference type="Pfam" id="PF01551"/>
    </source>
</evidence>
<protein>
    <submittedName>
        <fullName evidence="2">Peptidase</fullName>
    </submittedName>
</protein>
<dbReference type="OrthoDB" id="9809488at2"/>
<dbReference type="STRING" id="1202450.B586_09750"/>
<organism evidence="2 3">
    <name type="scientific">Mycobacterium haemophilum</name>
    <dbReference type="NCBI Taxonomy" id="29311"/>
    <lineage>
        <taxon>Bacteria</taxon>
        <taxon>Bacillati</taxon>
        <taxon>Actinomycetota</taxon>
        <taxon>Actinomycetes</taxon>
        <taxon>Mycobacteriales</taxon>
        <taxon>Mycobacteriaceae</taxon>
        <taxon>Mycobacterium</taxon>
    </lineage>
</organism>
<dbReference type="Pfam" id="PF01551">
    <property type="entry name" value="Peptidase_M23"/>
    <property type="match status" value="1"/>
</dbReference>
<name>A0A0I9YPU2_9MYCO</name>
<dbReference type="Proteomes" id="UP000036334">
    <property type="component" value="Unassembled WGS sequence"/>
</dbReference>
<reference evidence="2 3" key="1">
    <citation type="submission" date="2015-05" db="EMBL/GenBank/DDBJ databases">
        <title>Genome sequence of Mycobacterium haemophilum.</title>
        <authorList>
            <person name="Greninger A.L."/>
            <person name="Cunningham G."/>
            <person name="Miller S."/>
        </authorList>
    </citation>
    <scope>NUCLEOTIDE SEQUENCE [LARGE SCALE GENOMIC DNA]</scope>
    <source>
        <strain evidence="3">UC1</strain>
    </source>
</reference>
<evidence type="ECO:0000313" key="3">
    <source>
        <dbReference type="Proteomes" id="UP000036334"/>
    </source>
</evidence>
<dbReference type="SUPFAM" id="SSF51261">
    <property type="entry name" value="Duplicated hybrid motif"/>
    <property type="match status" value="1"/>
</dbReference>
<dbReference type="CDD" id="cd12797">
    <property type="entry name" value="M23_peptidase"/>
    <property type="match status" value="1"/>
</dbReference>
<comment type="caution">
    <text evidence="2">The sequence shown here is derived from an EMBL/GenBank/DDBJ whole genome shotgun (WGS) entry which is preliminary data.</text>
</comment>
<dbReference type="EMBL" id="LDPR01000009">
    <property type="protein sequence ID" value="KLO36318.1"/>
    <property type="molecule type" value="Genomic_DNA"/>
</dbReference>
<dbReference type="Gene3D" id="2.70.70.10">
    <property type="entry name" value="Glucose Permease (Domain IIA)"/>
    <property type="match status" value="1"/>
</dbReference>
<dbReference type="InterPro" id="IPR050570">
    <property type="entry name" value="Cell_wall_metabolism_enzyme"/>
</dbReference>
<dbReference type="PATRIC" id="fig|29311.18.peg.4014"/>
<dbReference type="GO" id="GO:0004222">
    <property type="term" value="F:metalloendopeptidase activity"/>
    <property type="evidence" value="ECO:0007669"/>
    <property type="project" value="TreeGrafter"/>
</dbReference>
<proteinExistence type="predicted"/>
<dbReference type="InterPro" id="IPR011055">
    <property type="entry name" value="Dup_hybrid_motif"/>
</dbReference>
<gene>
    <name evidence="2" type="ORF">ABH38_12155</name>
</gene>